<sequence length="313" mass="33932">MVGGQNKPLSVLNLLQEGGQVAAKLPHTDTARRGSVRARFRHGFAPSLGNAYTIRWECKAYPSPSAAATSACRHGRSVADAGIGAIAPELLDRPVPAAAVAIVPVADGVPLAEVLVVVFRGPELRRTLDGRDDRPPEFRLGLYLLRLRAHRLALVQRIDGGRIGKAPVAELAAAIRRVGRAEEDADERGKGDPVRIEFDADHFAVPAPHIGLIGGIGALAAGIAGDRFKDARHRVEVALDAPEAAAGKDRILRFCRPRGQQQETSDEKTEQQAKHRRPSILNYYLTASPRVSNHLATRRCDGRESKRRAKARR</sequence>
<dbReference type="EMBL" id="CABFNB010000103">
    <property type="protein sequence ID" value="VTZ62200.1"/>
    <property type="molecule type" value="Genomic_DNA"/>
</dbReference>
<gene>
    <name evidence="2" type="ORF">EMEDMD4_370064</name>
</gene>
<accession>A0A508WZQ8</accession>
<feature type="region of interest" description="Disordered" evidence="1">
    <location>
        <begin position="257"/>
        <end position="288"/>
    </location>
</feature>
<protein>
    <submittedName>
        <fullName evidence="2">Uncharacterized protein</fullName>
    </submittedName>
</protein>
<organism evidence="2">
    <name type="scientific">Sinorhizobium medicae</name>
    <dbReference type="NCBI Taxonomy" id="110321"/>
    <lineage>
        <taxon>Bacteria</taxon>
        <taxon>Pseudomonadati</taxon>
        <taxon>Pseudomonadota</taxon>
        <taxon>Alphaproteobacteria</taxon>
        <taxon>Hyphomicrobiales</taxon>
        <taxon>Rhizobiaceae</taxon>
        <taxon>Sinorhizobium/Ensifer group</taxon>
        <taxon>Sinorhizobium</taxon>
    </lineage>
</organism>
<dbReference type="Proteomes" id="UP000507954">
    <property type="component" value="Unassembled WGS sequence"/>
</dbReference>
<evidence type="ECO:0000313" key="2">
    <source>
        <dbReference type="EMBL" id="VTZ62200.1"/>
    </source>
</evidence>
<reference evidence="2" key="1">
    <citation type="submission" date="2019-06" db="EMBL/GenBank/DDBJ databases">
        <authorList>
            <person name="Le Quere A."/>
            <person name="Colella S."/>
        </authorList>
    </citation>
    <scope>NUCLEOTIDE SEQUENCE</scope>
    <source>
        <strain evidence="2">EmedicaeMD41</strain>
    </source>
</reference>
<name>A0A508WZQ8_9HYPH</name>
<evidence type="ECO:0000256" key="1">
    <source>
        <dbReference type="SAM" id="MobiDB-lite"/>
    </source>
</evidence>
<feature type="region of interest" description="Disordered" evidence="1">
    <location>
        <begin position="294"/>
        <end position="313"/>
    </location>
</feature>
<dbReference type="AlphaFoldDB" id="A0A508WZQ8"/>
<proteinExistence type="predicted"/>